<dbReference type="EMBL" id="JAPTSV010000011">
    <property type="protein sequence ID" value="KAJ1522566.1"/>
    <property type="molecule type" value="Genomic_DNA"/>
</dbReference>
<evidence type="ECO:0000256" key="1">
    <source>
        <dbReference type="SAM" id="MobiDB-lite"/>
    </source>
</evidence>
<feature type="compositionally biased region" description="Low complexity" evidence="1">
    <location>
        <begin position="63"/>
        <end position="93"/>
    </location>
</feature>
<accession>A0AAV7XCF0</accession>
<evidence type="ECO:0000313" key="3">
    <source>
        <dbReference type="Proteomes" id="UP001075354"/>
    </source>
</evidence>
<evidence type="ECO:0000313" key="2">
    <source>
        <dbReference type="EMBL" id="KAJ1522566.1"/>
    </source>
</evidence>
<dbReference type="Proteomes" id="UP001075354">
    <property type="component" value="Chromosome 11"/>
</dbReference>
<comment type="caution">
    <text evidence="2">The sequence shown here is derived from an EMBL/GenBank/DDBJ whole genome shotgun (WGS) entry which is preliminary data.</text>
</comment>
<sequence>MLACARHSPVQPAIFKRPHQPPGHRPGHKAGPPPGAGVIVVTSIGVRGGSVTRIKRVPPPPLASCSSTSTTASSCTSASCTSSSSSSSSGSSSPAVSLPKPGKVISVKTASPSDEQVAPRRSSGTRSWRCSVDRPGAAGLSHVHVVVVEAPVVAPVVWISETSRGSKSIPAFVSHDGLL</sequence>
<organism evidence="2 3">
    <name type="scientific">Megalurothrips usitatus</name>
    <name type="common">bean blossom thrips</name>
    <dbReference type="NCBI Taxonomy" id="439358"/>
    <lineage>
        <taxon>Eukaryota</taxon>
        <taxon>Metazoa</taxon>
        <taxon>Ecdysozoa</taxon>
        <taxon>Arthropoda</taxon>
        <taxon>Hexapoda</taxon>
        <taxon>Insecta</taxon>
        <taxon>Pterygota</taxon>
        <taxon>Neoptera</taxon>
        <taxon>Paraneoptera</taxon>
        <taxon>Thysanoptera</taxon>
        <taxon>Terebrantia</taxon>
        <taxon>Thripoidea</taxon>
        <taxon>Thripidae</taxon>
        <taxon>Megalurothrips</taxon>
    </lineage>
</organism>
<proteinExistence type="predicted"/>
<reference evidence="2" key="1">
    <citation type="submission" date="2022-12" db="EMBL/GenBank/DDBJ databases">
        <title>Chromosome-level genome assembly of the bean flower thrips Megalurothrips usitatus.</title>
        <authorList>
            <person name="Ma L."/>
            <person name="Liu Q."/>
            <person name="Li H."/>
            <person name="Cai W."/>
        </authorList>
    </citation>
    <scope>NUCLEOTIDE SEQUENCE</scope>
    <source>
        <strain evidence="2">Cailab_2022a</strain>
    </source>
</reference>
<keyword evidence="3" id="KW-1185">Reference proteome</keyword>
<protein>
    <submittedName>
        <fullName evidence="2">Uncharacterized protein</fullName>
    </submittedName>
</protein>
<dbReference type="AlphaFoldDB" id="A0AAV7XCF0"/>
<feature type="region of interest" description="Disordered" evidence="1">
    <location>
        <begin position="1"/>
        <end position="38"/>
    </location>
</feature>
<gene>
    <name evidence="2" type="ORF">ONE63_001751</name>
</gene>
<name>A0AAV7XCF0_9NEOP</name>
<feature type="region of interest" description="Disordered" evidence="1">
    <location>
        <begin position="51"/>
        <end position="130"/>
    </location>
</feature>